<reference evidence="1 2" key="1">
    <citation type="submission" date="2015-11" db="EMBL/GenBank/DDBJ databases">
        <title>Exploring the genomic traits of fungus-feeding bacterial genus Collimonas.</title>
        <authorList>
            <person name="Song C."/>
            <person name="Schmidt R."/>
            <person name="de Jager V."/>
            <person name="Krzyzanowska D."/>
            <person name="Jongedijk E."/>
            <person name="Cankar K."/>
            <person name="Beekwilder J."/>
            <person name="van Veen A."/>
            <person name="de Boer W."/>
            <person name="van Veen J.A."/>
            <person name="Garbeva P."/>
        </authorList>
    </citation>
    <scope>NUCLEOTIDE SEQUENCE [LARGE SCALE GENOMIC DNA]</scope>
    <source>
        <strain evidence="1 2">Ter91</strain>
    </source>
</reference>
<evidence type="ECO:0000313" key="2">
    <source>
        <dbReference type="Proteomes" id="UP000074561"/>
    </source>
</evidence>
<dbReference type="KEGG" id="cpra:CPter91_2906"/>
<proteinExistence type="predicted"/>
<dbReference type="AlphaFoldDB" id="A0A127Q6I8"/>
<evidence type="ECO:0000313" key="1">
    <source>
        <dbReference type="EMBL" id="AMP05252.1"/>
    </source>
</evidence>
<accession>A0A127Q6I8</accession>
<name>A0A127Q6I8_9BURK</name>
<dbReference type="EMBL" id="CP013234">
    <property type="protein sequence ID" value="AMP05252.1"/>
    <property type="molecule type" value="Genomic_DNA"/>
</dbReference>
<sequence length="124" mass="14393">MAQKILDDDAMLLAQVLGSLNLDETAGTARFMESLTFDAIFREDWERICGNLDQLHFYDSLAAGMFDALENHGDLENAMRERAGQLRREVEAQYGGLLDEIEENYEWICKHMVSMEIHRRKYKC</sequence>
<gene>
    <name evidence="1" type="ORF">CPter91_2906</name>
</gene>
<dbReference type="OrthoDB" id="8778686at2"/>
<dbReference type="RefSeq" id="WP_061941115.1">
    <property type="nucleotide sequence ID" value="NZ_CP013234.1"/>
</dbReference>
<protein>
    <submittedName>
        <fullName evidence="1">Uncharacterized protein</fullName>
    </submittedName>
</protein>
<dbReference type="PATRIC" id="fig|279113.9.peg.2870"/>
<dbReference type="Proteomes" id="UP000074561">
    <property type="component" value="Chromosome"/>
</dbReference>
<organism evidence="1 2">
    <name type="scientific">Collimonas pratensis</name>
    <dbReference type="NCBI Taxonomy" id="279113"/>
    <lineage>
        <taxon>Bacteria</taxon>
        <taxon>Pseudomonadati</taxon>
        <taxon>Pseudomonadota</taxon>
        <taxon>Betaproteobacteria</taxon>
        <taxon>Burkholderiales</taxon>
        <taxon>Oxalobacteraceae</taxon>
        <taxon>Collimonas</taxon>
    </lineage>
</organism>